<dbReference type="RefSeq" id="WP_244551650.1">
    <property type="nucleotide sequence ID" value="NZ_FTMD01000005.1"/>
</dbReference>
<dbReference type="Gene3D" id="3.40.50.1820">
    <property type="entry name" value="alpha/beta hydrolase"/>
    <property type="match status" value="1"/>
</dbReference>
<dbReference type="SUPFAM" id="SSF53474">
    <property type="entry name" value="alpha/beta-Hydrolases"/>
    <property type="match status" value="1"/>
</dbReference>
<proteinExistence type="predicted"/>
<evidence type="ECO:0000313" key="3">
    <source>
        <dbReference type="Proteomes" id="UP000186819"/>
    </source>
</evidence>
<dbReference type="STRING" id="34027.SAMN05421829_10560"/>
<organism evidence="2 3">
    <name type="scientific">Aromatoleum tolulyticum</name>
    <dbReference type="NCBI Taxonomy" id="34027"/>
    <lineage>
        <taxon>Bacteria</taxon>
        <taxon>Pseudomonadati</taxon>
        <taxon>Pseudomonadota</taxon>
        <taxon>Betaproteobacteria</taxon>
        <taxon>Rhodocyclales</taxon>
        <taxon>Rhodocyclaceae</taxon>
        <taxon>Aromatoleum</taxon>
    </lineage>
</organism>
<dbReference type="AlphaFoldDB" id="A0A1N6TP19"/>
<gene>
    <name evidence="2" type="ORF">SAMN05421829_10560</name>
</gene>
<reference evidence="3" key="1">
    <citation type="submission" date="2017-01" db="EMBL/GenBank/DDBJ databases">
        <authorList>
            <person name="Varghese N."/>
            <person name="Submissions S."/>
        </authorList>
    </citation>
    <scope>NUCLEOTIDE SEQUENCE [LARGE SCALE GENOMIC DNA]</scope>
    <source>
        <strain evidence="3">ATCC 51758</strain>
    </source>
</reference>
<protein>
    <recommendedName>
        <fullName evidence="4">Dienelactone hydrolase</fullName>
    </recommendedName>
</protein>
<feature type="region of interest" description="Disordered" evidence="1">
    <location>
        <begin position="214"/>
        <end position="245"/>
    </location>
</feature>
<sequence>MKLRTTDISIPFEHIWLNGELVHAPDVDGLAVVLRPAGSPFGQSRDLRVARELQRAGFATLLINLLTAYEEARDPDARFNVPQMAHRVVAVLDWVGHQPPLAGLGVGLVSSDTASGAAIRAGWKAGDRLSAIVCRAGRPDLAGLTPLNTLAVPLRMVVGSDDPQAAMIRQAFEHLRCPHDWQVLDGASDEFREPGVIERFGELAAAWLREKLPAPGPAEQRIHDGTAAEPASAGTADQSPPAHPL</sequence>
<dbReference type="InterPro" id="IPR029058">
    <property type="entry name" value="AB_hydrolase_fold"/>
</dbReference>
<keyword evidence="3" id="KW-1185">Reference proteome</keyword>
<evidence type="ECO:0008006" key="4">
    <source>
        <dbReference type="Google" id="ProtNLM"/>
    </source>
</evidence>
<dbReference type="Proteomes" id="UP000186819">
    <property type="component" value="Unassembled WGS sequence"/>
</dbReference>
<accession>A0A1N6TP19</accession>
<evidence type="ECO:0000256" key="1">
    <source>
        <dbReference type="SAM" id="MobiDB-lite"/>
    </source>
</evidence>
<name>A0A1N6TP19_9RHOO</name>
<dbReference type="EMBL" id="FTMD01000005">
    <property type="protein sequence ID" value="SIQ55085.1"/>
    <property type="molecule type" value="Genomic_DNA"/>
</dbReference>
<evidence type="ECO:0000313" key="2">
    <source>
        <dbReference type="EMBL" id="SIQ55085.1"/>
    </source>
</evidence>